<dbReference type="InterPro" id="IPR051678">
    <property type="entry name" value="AGP_Transferase"/>
</dbReference>
<dbReference type="RefSeq" id="WP_379509731.1">
    <property type="nucleotide sequence ID" value="NZ_JBHRTQ010000007.1"/>
</dbReference>
<dbReference type="EMBL" id="JBHRTQ010000007">
    <property type="protein sequence ID" value="MFC3174374.1"/>
    <property type="molecule type" value="Genomic_DNA"/>
</dbReference>
<evidence type="ECO:0000313" key="3">
    <source>
        <dbReference type="Proteomes" id="UP001595604"/>
    </source>
</evidence>
<reference evidence="3" key="1">
    <citation type="journal article" date="2019" name="Int. J. Syst. Evol. Microbiol.">
        <title>The Global Catalogue of Microorganisms (GCM) 10K type strain sequencing project: providing services to taxonomists for standard genome sequencing and annotation.</title>
        <authorList>
            <consortium name="The Broad Institute Genomics Platform"/>
            <consortium name="The Broad Institute Genome Sequencing Center for Infectious Disease"/>
            <person name="Wu L."/>
            <person name="Ma J."/>
        </authorList>
    </citation>
    <scope>NUCLEOTIDE SEQUENCE [LARGE SCALE GENOMIC DNA]</scope>
    <source>
        <strain evidence="3">KCTC 42984</strain>
    </source>
</reference>
<dbReference type="Gene3D" id="3.90.1200.10">
    <property type="match status" value="1"/>
</dbReference>
<evidence type="ECO:0000313" key="2">
    <source>
        <dbReference type="EMBL" id="MFC3174374.1"/>
    </source>
</evidence>
<dbReference type="SUPFAM" id="SSF159245">
    <property type="entry name" value="AttH-like"/>
    <property type="match status" value="1"/>
</dbReference>
<dbReference type="Gene3D" id="3.30.200.20">
    <property type="entry name" value="Phosphorylase Kinase, domain 1"/>
    <property type="match status" value="1"/>
</dbReference>
<comment type="caution">
    <text evidence="2">The sequence shown here is derived from an EMBL/GenBank/DDBJ whole genome shotgun (WGS) entry which is preliminary data.</text>
</comment>
<dbReference type="InterPro" id="IPR041726">
    <property type="entry name" value="ACAD10_11_N"/>
</dbReference>
<organism evidence="2 3">
    <name type="scientific">Novosphingobium bradum</name>
    <dbReference type="NCBI Taxonomy" id="1737444"/>
    <lineage>
        <taxon>Bacteria</taxon>
        <taxon>Pseudomonadati</taxon>
        <taxon>Pseudomonadota</taxon>
        <taxon>Alphaproteobacteria</taxon>
        <taxon>Sphingomonadales</taxon>
        <taxon>Sphingomonadaceae</taxon>
        <taxon>Novosphingobium</taxon>
    </lineage>
</organism>
<feature type="domain" description="Aminoglycoside phosphotransferase" evidence="1">
    <location>
        <begin position="321"/>
        <end position="560"/>
    </location>
</feature>
<dbReference type="PANTHER" id="PTHR21310:SF57">
    <property type="entry name" value="BLR2944 PROTEIN"/>
    <property type="match status" value="1"/>
</dbReference>
<gene>
    <name evidence="2" type="ORF">ACFOD9_08925</name>
</gene>
<dbReference type="Pfam" id="PF01636">
    <property type="entry name" value="APH"/>
    <property type="match status" value="1"/>
</dbReference>
<dbReference type="InterPro" id="IPR002575">
    <property type="entry name" value="Aminoglycoside_PTrfase"/>
</dbReference>
<sequence length="629" mass="70699">MLSKADEYFVHQTPDPIARSGVDRNFYDRYFLNGYTPDGRVFFGGALGAYPQLGIMDGAFAIRIEDRQYNLHVSRHLANDRTDTVVGPLAIAVIEPLQSLRLTVADNAHGISADLRFDGRHFPVEEERHTRWLGSRLFMDTTRLTQLGRWTGWVRAGGREVRVGPGEPDGEALGTRDRSWGIRGVGLRDPQAAAPPVPAQFHWYWVPAHFEDRVLHFYINEDEQGDAWNVGLVGVKDGGEPERLREARIEPVLEPGTRWPSGGVITGRDKAGGLYRVELQSHRRFYLCGLGYTHADWGHGFNKGPLATGYDEIAVDELGRIHGGSSQETYRFRACWVDGGERVERWLILRREPSAGLVVAERDLEFTVYSALQGSGVPVPAAHFLELDGQWLDRPFFIMDLLPGTAAHPYLPGDQFAGRGEAVAREFWRILGRLARLDHRALGLAGLRNGQAAGRLWERELDHWEAILDENERVIDPILRGAIRWLRRNPPPEPARPAVVHGDYRQGNFLSTPEQGITAILDWEMCHIGDPLEDVAWAINEFWPITRLLPLDQGIAEWEAASGMALDRDALEWWRLFAAVKGSAIWITAEASLMSGRSREPVLVLVAFRSGPIHRNEVLRRMAERGAMG</sequence>
<dbReference type="PANTHER" id="PTHR21310">
    <property type="entry name" value="AMINOGLYCOSIDE PHOSPHOTRANSFERASE-RELATED-RELATED"/>
    <property type="match status" value="1"/>
</dbReference>
<name>A0ABV7IS09_9SPHN</name>
<keyword evidence="3" id="KW-1185">Reference proteome</keyword>
<accession>A0ABV7IS09</accession>
<evidence type="ECO:0000259" key="1">
    <source>
        <dbReference type="Pfam" id="PF01636"/>
    </source>
</evidence>
<dbReference type="Proteomes" id="UP001595604">
    <property type="component" value="Unassembled WGS sequence"/>
</dbReference>
<dbReference type="CDD" id="cd05154">
    <property type="entry name" value="ACAD10_11_N-like"/>
    <property type="match status" value="1"/>
</dbReference>
<dbReference type="SUPFAM" id="SSF56112">
    <property type="entry name" value="Protein kinase-like (PK-like)"/>
    <property type="match status" value="1"/>
</dbReference>
<dbReference type="InterPro" id="IPR011009">
    <property type="entry name" value="Kinase-like_dom_sf"/>
</dbReference>
<proteinExistence type="predicted"/>
<protein>
    <submittedName>
        <fullName evidence="2">Phosphotransferase family protein</fullName>
    </submittedName>
</protein>